<dbReference type="Proteomes" id="UP000572268">
    <property type="component" value="Unassembled WGS sequence"/>
</dbReference>
<evidence type="ECO:0000313" key="2">
    <source>
        <dbReference type="Proteomes" id="UP000572268"/>
    </source>
</evidence>
<gene>
    <name evidence="1" type="ORF">FOL46_004584</name>
</gene>
<evidence type="ECO:0000313" key="1">
    <source>
        <dbReference type="EMBL" id="KAF4674574.1"/>
    </source>
</evidence>
<protein>
    <submittedName>
        <fullName evidence="1">Uncharacterized protein</fullName>
    </submittedName>
</protein>
<accession>A0A7J6MSS0</accession>
<name>A0A7J6MSS0_PEROL</name>
<reference evidence="1 2" key="1">
    <citation type="submission" date="2020-04" db="EMBL/GenBank/DDBJ databases">
        <title>Perkinsus olseni comparative genomics.</title>
        <authorList>
            <person name="Bogema D.R."/>
        </authorList>
    </citation>
    <scope>NUCLEOTIDE SEQUENCE [LARGE SCALE GENOMIC DNA]</scope>
    <source>
        <strain evidence="1">ATCC PRA-31</strain>
    </source>
</reference>
<dbReference type="EMBL" id="JABANN010000028">
    <property type="protein sequence ID" value="KAF4674574.1"/>
    <property type="molecule type" value="Genomic_DNA"/>
</dbReference>
<proteinExistence type="predicted"/>
<sequence>MFDYLLGVELDKTLAPTHPPLECIVSRCLFWGTSRDNGFEGSFARPCGTFIADLWCGRLIKQREIITRRGGTFLWQLFYPSKHTILAA</sequence>
<organism evidence="1 2">
    <name type="scientific">Perkinsus olseni</name>
    <name type="common">Perkinsus atlanticus</name>
    <dbReference type="NCBI Taxonomy" id="32597"/>
    <lineage>
        <taxon>Eukaryota</taxon>
        <taxon>Sar</taxon>
        <taxon>Alveolata</taxon>
        <taxon>Perkinsozoa</taxon>
        <taxon>Perkinsea</taxon>
        <taxon>Perkinsida</taxon>
        <taxon>Perkinsidae</taxon>
        <taxon>Perkinsus</taxon>
    </lineage>
</organism>
<dbReference type="AlphaFoldDB" id="A0A7J6MSS0"/>
<comment type="caution">
    <text evidence="1">The sequence shown here is derived from an EMBL/GenBank/DDBJ whole genome shotgun (WGS) entry which is preliminary data.</text>
</comment>